<reference evidence="1 2" key="1">
    <citation type="submission" date="2019-08" db="EMBL/GenBank/DDBJ databases">
        <authorList>
            <person name="Peeters C."/>
        </authorList>
    </citation>
    <scope>NUCLEOTIDE SEQUENCE [LARGE SCALE GENOMIC DNA]</scope>
    <source>
        <strain evidence="1 2">LMG 31012</strain>
    </source>
</reference>
<dbReference type="Proteomes" id="UP000400981">
    <property type="component" value="Unassembled WGS sequence"/>
</dbReference>
<dbReference type="PROSITE" id="PS51257">
    <property type="entry name" value="PROKAR_LIPOPROTEIN"/>
    <property type="match status" value="1"/>
</dbReference>
<proteinExistence type="predicted"/>
<protein>
    <submittedName>
        <fullName evidence="1">Uncharacterized protein</fullName>
    </submittedName>
</protein>
<keyword evidence="2" id="KW-1185">Reference proteome</keyword>
<organism evidence="1 2">
    <name type="scientific">Pandoraea eparura</name>
    <dbReference type="NCBI Taxonomy" id="2508291"/>
    <lineage>
        <taxon>Bacteria</taxon>
        <taxon>Pseudomonadati</taxon>
        <taxon>Pseudomonadota</taxon>
        <taxon>Betaproteobacteria</taxon>
        <taxon>Burkholderiales</taxon>
        <taxon>Burkholderiaceae</taxon>
        <taxon>Pandoraea</taxon>
    </lineage>
</organism>
<evidence type="ECO:0000313" key="1">
    <source>
        <dbReference type="EMBL" id="VVD95564.1"/>
    </source>
</evidence>
<sequence length="54" mass="6331">MVTRQSLWRIMVNEIRSSLPVYLLPLLIGCRALIRGRGFPSRRTIARWLRRHGG</sequence>
<accession>A0A5E4U9L8</accession>
<name>A0A5E4U9L8_9BURK</name>
<dbReference type="EMBL" id="CABPSH010000003">
    <property type="protein sequence ID" value="VVD95564.1"/>
    <property type="molecule type" value="Genomic_DNA"/>
</dbReference>
<gene>
    <name evidence="1" type="ORF">PEP31012_01835</name>
</gene>
<evidence type="ECO:0000313" key="2">
    <source>
        <dbReference type="Proteomes" id="UP000400981"/>
    </source>
</evidence>
<dbReference type="AlphaFoldDB" id="A0A5E4U9L8"/>